<evidence type="ECO:0000313" key="2">
    <source>
        <dbReference type="Proteomes" id="UP001057402"/>
    </source>
</evidence>
<accession>A0ACB9N0S5</accession>
<sequence length="560" mass="62555">MMFIRDIIPTISNYCSIILACIATRSIKSAMSVHGVLVKTGLSCDTFAINRLLHAYCKCDSVGEARKMFDEIPMKNVRSWNAMVSAYSQTGEFSKALELFSRMPERDIVCCNSLISGLSHCGLYRESLKLFQDFQKDCDLVVMDEYTFVDVVGSCARLGALKLVRQVHGVGVAVGLDWNGITCNVLIDAYGKCCDSGASYKIFIQMSDEDRDVVSWTSVIVAYTRANRLDDAYEVFDLMPHRNTVSWTAMIAGYAQSGKGDEALDLFRQMNEESVIPSPLTFVSVLGACADMAVIERGKQIHGYITRTISNTDMLNVYVSNALVDMYCKCGDMNSAEVIFKEMPHKDIVSWNSMITGYSQNGFGHKALFLLKEMIEENIQPNHVTFLGVLSACSHTGLGNEALDIVDLMVNHHNVVLTPDHFAILIDALGRRNRLQEATDLIQRCPDKSHHVAVWGSLLASSRVHGNVKIARRAADALLELEPWNVGRYVMMSNTYAAANKWHDSEEVRIQLEERALAKDVGNSSIEVKNETHNFAAKDRSHHQMDDIYELVKSLTIHMK</sequence>
<reference evidence="2" key="1">
    <citation type="journal article" date="2023" name="Front. Plant Sci.">
        <title>Chromosomal-level genome assembly of Melastoma candidum provides insights into trichome evolution.</title>
        <authorList>
            <person name="Zhong Y."/>
            <person name="Wu W."/>
            <person name="Sun C."/>
            <person name="Zou P."/>
            <person name="Liu Y."/>
            <person name="Dai S."/>
            <person name="Zhou R."/>
        </authorList>
    </citation>
    <scope>NUCLEOTIDE SEQUENCE [LARGE SCALE GENOMIC DNA]</scope>
</reference>
<evidence type="ECO:0000313" key="1">
    <source>
        <dbReference type="EMBL" id="KAI4330115.1"/>
    </source>
</evidence>
<comment type="caution">
    <text evidence="1">The sequence shown here is derived from an EMBL/GenBank/DDBJ whole genome shotgun (WGS) entry which is preliminary data.</text>
</comment>
<organism evidence="1 2">
    <name type="scientific">Melastoma candidum</name>
    <dbReference type="NCBI Taxonomy" id="119954"/>
    <lineage>
        <taxon>Eukaryota</taxon>
        <taxon>Viridiplantae</taxon>
        <taxon>Streptophyta</taxon>
        <taxon>Embryophyta</taxon>
        <taxon>Tracheophyta</taxon>
        <taxon>Spermatophyta</taxon>
        <taxon>Magnoliopsida</taxon>
        <taxon>eudicotyledons</taxon>
        <taxon>Gunneridae</taxon>
        <taxon>Pentapetalae</taxon>
        <taxon>rosids</taxon>
        <taxon>malvids</taxon>
        <taxon>Myrtales</taxon>
        <taxon>Melastomataceae</taxon>
        <taxon>Melastomatoideae</taxon>
        <taxon>Melastomateae</taxon>
        <taxon>Melastoma</taxon>
    </lineage>
</organism>
<proteinExistence type="predicted"/>
<gene>
    <name evidence="1" type="ORF">MLD38_028421</name>
</gene>
<dbReference type="EMBL" id="CM042887">
    <property type="protein sequence ID" value="KAI4330115.1"/>
    <property type="molecule type" value="Genomic_DNA"/>
</dbReference>
<keyword evidence="2" id="KW-1185">Reference proteome</keyword>
<name>A0ACB9N0S5_9MYRT</name>
<dbReference type="Proteomes" id="UP001057402">
    <property type="component" value="Chromosome 8"/>
</dbReference>
<protein>
    <submittedName>
        <fullName evidence="1">Uncharacterized protein</fullName>
    </submittedName>
</protein>